<dbReference type="SUPFAM" id="SSF47661">
    <property type="entry name" value="t-snare proteins"/>
    <property type="match status" value="1"/>
</dbReference>
<keyword evidence="18" id="KW-1185">Reference proteome</keyword>
<dbReference type="RefSeq" id="XP_026273375.1">
    <property type="nucleotide sequence ID" value="XM_026417590.2"/>
</dbReference>
<dbReference type="GeneID" id="113203097"/>
<gene>
    <name evidence="19" type="primary">LOC113203097</name>
</gene>
<proteinExistence type="inferred from homology"/>
<keyword evidence="6 16" id="KW-1133">Transmembrane helix</keyword>
<evidence type="ECO:0000256" key="11">
    <source>
        <dbReference type="ARBA" id="ARBA00065755"/>
    </source>
</evidence>
<dbReference type="GO" id="GO:0006891">
    <property type="term" value="P:intra-Golgi vesicle-mediated transport"/>
    <property type="evidence" value="ECO:0007669"/>
    <property type="project" value="TreeGrafter"/>
</dbReference>
<evidence type="ECO:0000256" key="9">
    <source>
        <dbReference type="ARBA" id="ARBA00023136"/>
    </source>
</evidence>
<dbReference type="InterPro" id="IPR038407">
    <property type="entry name" value="v-SNARE_N_sf"/>
</dbReference>
<evidence type="ECO:0000259" key="17">
    <source>
        <dbReference type="Pfam" id="PF05008"/>
    </source>
</evidence>
<comment type="subcellular location">
    <subcellularLocation>
        <location evidence="10">Endomembrane system</location>
        <topology evidence="10">Single-pass type IV membrane protein</topology>
    </subcellularLocation>
    <subcellularLocation>
        <location evidence="1">Golgi apparatus membrane</location>
        <topology evidence="1">Single-pass membrane protein</topology>
    </subcellularLocation>
</comment>
<reference evidence="19" key="1">
    <citation type="submission" date="2025-08" db="UniProtKB">
        <authorList>
            <consortium name="RefSeq"/>
        </authorList>
    </citation>
    <scope>IDENTIFICATION</scope>
    <source>
        <tissue evidence="19">Whole organism</tissue>
    </source>
</reference>
<feature type="coiled-coil region" evidence="15">
    <location>
        <begin position="113"/>
        <end position="175"/>
    </location>
</feature>
<dbReference type="GO" id="GO:0016236">
    <property type="term" value="P:macroautophagy"/>
    <property type="evidence" value="ECO:0007669"/>
    <property type="project" value="TreeGrafter"/>
</dbReference>
<dbReference type="GO" id="GO:0006896">
    <property type="term" value="P:Golgi to vacuole transport"/>
    <property type="evidence" value="ECO:0007669"/>
    <property type="project" value="TreeGrafter"/>
</dbReference>
<dbReference type="Pfam" id="PF12352">
    <property type="entry name" value="V-SNARE_C"/>
    <property type="match status" value="1"/>
</dbReference>
<evidence type="ECO:0000313" key="18">
    <source>
        <dbReference type="Proteomes" id="UP000504606"/>
    </source>
</evidence>
<evidence type="ECO:0000256" key="13">
    <source>
        <dbReference type="ARBA" id="ARBA00081711"/>
    </source>
</evidence>
<feature type="coiled-coil region" evidence="15">
    <location>
        <begin position="38"/>
        <end position="87"/>
    </location>
</feature>
<evidence type="ECO:0000256" key="2">
    <source>
        <dbReference type="ARBA" id="ARBA00006108"/>
    </source>
</evidence>
<dbReference type="GO" id="GO:0048280">
    <property type="term" value="P:vesicle fusion with Golgi apparatus"/>
    <property type="evidence" value="ECO:0007669"/>
    <property type="project" value="TreeGrafter"/>
</dbReference>
<feature type="domain" description="Vesicle transport v-SNARE N-terminal" evidence="17">
    <location>
        <begin position="1"/>
        <end position="90"/>
    </location>
</feature>
<evidence type="ECO:0000256" key="6">
    <source>
        <dbReference type="ARBA" id="ARBA00022989"/>
    </source>
</evidence>
<dbReference type="GO" id="GO:0042147">
    <property type="term" value="P:retrograde transport, endosome to Golgi"/>
    <property type="evidence" value="ECO:0007669"/>
    <property type="project" value="TreeGrafter"/>
</dbReference>
<dbReference type="CTD" id="143187"/>
<dbReference type="CDD" id="cd15891">
    <property type="entry name" value="SNARE_Vti1a"/>
    <property type="match status" value="1"/>
</dbReference>
<dbReference type="GO" id="GO:0005484">
    <property type="term" value="F:SNAP receptor activity"/>
    <property type="evidence" value="ECO:0007669"/>
    <property type="project" value="InterPro"/>
</dbReference>
<evidence type="ECO:0000256" key="8">
    <source>
        <dbReference type="ARBA" id="ARBA00023054"/>
    </source>
</evidence>
<keyword evidence="4 16" id="KW-0812">Transmembrane</keyword>
<keyword evidence="7" id="KW-0333">Golgi apparatus</keyword>
<dbReference type="GO" id="GO:0031201">
    <property type="term" value="C:SNARE complex"/>
    <property type="evidence" value="ECO:0007669"/>
    <property type="project" value="TreeGrafter"/>
</dbReference>
<dbReference type="SUPFAM" id="SSF58038">
    <property type="entry name" value="SNARE fusion complex"/>
    <property type="match status" value="1"/>
</dbReference>
<sequence length="223" mass="25638">MATLVDTYEQQYAVLTADITGKIGQLSSASSADRKPMIAELDRQLEEAHELLEQMELEVREVEVSQRPRLRTRVDSYQAELRRLKQDFQSACSTSYIEGFGDGTEELFINDDLSMKEEQRQRLLNNSERLERTGNQLLAGYRTVIETEEVGNQVLQDLAIQRETIQRARSRLRETDADLGRSSRLMSGMMFRSLQQRFVLIGVSVVIGVVIIWFIYYAFARTS</sequence>
<dbReference type="GO" id="GO:0000139">
    <property type="term" value="C:Golgi membrane"/>
    <property type="evidence" value="ECO:0007669"/>
    <property type="project" value="UniProtKB-SubCell"/>
</dbReference>
<dbReference type="PANTHER" id="PTHR21230">
    <property type="entry name" value="VESICLE TRANSPORT V-SNARE PROTEIN VTI1-RELATED"/>
    <property type="match status" value="1"/>
</dbReference>
<dbReference type="FunFam" id="1.20.5.110:FF:000078">
    <property type="entry name" value="Vesicle transport through interaction with t-SNAREs 1A"/>
    <property type="match status" value="1"/>
</dbReference>
<dbReference type="GO" id="GO:0000149">
    <property type="term" value="F:SNARE binding"/>
    <property type="evidence" value="ECO:0007669"/>
    <property type="project" value="TreeGrafter"/>
</dbReference>
<dbReference type="GO" id="GO:0006886">
    <property type="term" value="P:intracellular protein transport"/>
    <property type="evidence" value="ECO:0007669"/>
    <property type="project" value="InterPro"/>
</dbReference>
<evidence type="ECO:0000313" key="19">
    <source>
        <dbReference type="RefSeq" id="XP_026273375.1"/>
    </source>
</evidence>
<dbReference type="PIRSF" id="PIRSF028865">
    <property type="entry name" value="Membrin-2"/>
    <property type="match status" value="1"/>
</dbReference>
<comment type="similarity">
    <text evidence="2">Belongs to the VTI1 family.</text>
</comment>
<dbReference type="Gene3D" id="1.20.5.110">
    <property type="match status" value="1"/>
</dbReference>
<dbReference type="Gene3D" id="1.20.58.400">
    <property type="entry name" value="t-snare proteins"/>
    <property type="match status" value="1"/>
</dbReference>
<evidence type="ECO:0000256" key="1">
    <source>
        <dbReference type="ARBA" id="ARBA00004194"/>
    </source>
</evidence>
<dbReference type="KEGG" id="foc:113203097"/>
<accession>A0A6J1S2G2</accession>
<dbReference type="FunFam" id="1.20.58.400:FF:000001">
    <property type="entry name" value="Vesicle transport through interaction with t-SNAREs homolog 1A"/>
    <property type="match status" value="1"/>
</dbReference>
<keyword evidence="3" id="KW-0813">Transport</keyword>
<dbReference type="GO" id="GO:0012507">
    <property type="term" value="C:ER to Golgi transport vesicle membrane"/>
    <property type="evidence" value="ECO:0007669"/>
    <property type="project" value="TreeGrafter"/>
</dbReference>
<dbReference type="PANTHER" id="PTHR21230:SF26">
    <property type="entry name" value="VESICLE TRANSPORT THROUGH INTERACTION WITH T-SNARES HOMOLOG 1A"/>
    <property type="match status" value="1"/>
</dbReference>
<keyword evidence="9 16" id="KW-0472">Membrane</keyword>
<dbReference type="InterPro" id="IPR007705">
    <property type="entry name" value="Vesicle_trsprt_v-SNARE_N"/>
</dbReference>
<name>A0A6J1S2G2_FRAOC</name>
<feature type="transmembrane region" description="Helical" evidence="16">
    <location>
        <begin position="198"/>
        <end position="219"/>
    </location>
</feature>
<evidence type="ECO:0000256" key="14">
    <source>
        <dbReference type="ARBA" id="ARBA00082368"/>
    </source>
</evidence>
<evidence type="ECO:0000256" key="3">
    <source>
        <dbReference type="ARBA" id="ARBA00022448"/>
    </source>
</evidence>
<dbReference type="InterPro" id="IPR010989">
    <property type="entry name" value="SNARE"/>
</dbReference>
<evidence type="ECO:0000256" key="7">
    <source>
        <dbReference type="ARBA" id="ARBA00023034"/>
    </source>
</evidence>
<keyword evidence="8 15" id="KW-0175">Coiled coil</keyword>
<evidence type="ECO:0000256" key="10">
    <source>
        <dbReference type="ARBA" id="ARBA00046280"/>
    </source>
</evidence>
<keyword evidence="5" id="KW-0653">Protein transport</keyword>
<dbReference type="InterPro" id="IPR027027">
    <property type="entry name" value="GOSR2/Membrin/Bos1"/>
</dbReference>
<evidence type="ECO:0000256" key="12">
    <source>
        <dbReference type="ARBA" id="ARBA00071612"/>
    </source>
</evidence>
<comment type="subunit">
    <text evidence="11">Interacts with distinct SNARE complexes that contain either STX5 or STX6. Interacts with NAPA and, to a lesser extent, with NAPG. Identified in a complex containing STX6, STX12, VAMP4 and VTI1A.</text>
</comment>
<dbReference type="Proteomes" id="UP000504606">
    <property type="component" value="Unplaced"/>
</dbReference>
<dbReference type="Pfam" id="PF05008">
    <property type="entry name" value="V-SNARE"/>
    <property type="match status" value="1"/>
</dbReference>
<evidence type="ECO:0000256" key="16">
    <source>
        <dbReference type="SAM" id="Phobius"/>
    </source>
</evidence>
<organism evidence="18 19">
    <name type="scientific">Frankliniella occidentalis</name>
    <name type="common">Western flower thrips</name>
    <name type="synonym">Euthrips occidentalis</name>
    <dbReference type="NCBI Taxonomy" id="133901"/>
    <lineage>
        <taxon>Eukaryota</taxon>
        <taxon>Metazoa</taxon>
        <taxon>Ecdysozoa</taxon>
        <taxon>Arthropoda</taxon>
        <taxon>Hexapoda</taxon>
        <taxon>Insecta</taxon>
        <taxon>Pterygota</taxon>
        <taxon>Neoptera</taxon>
        <taxon>Paraneoptera</taxon>
        <taxon>Thysanoptera</taxon>
        <taxon>Terebrantia</taxon>
        <taxon>Thripoidea</taxon>
        <taxon>Thripidae</taxon>
        <taxon>Frankliniella</taxon>
    </lineage>
</organism>
<evidence type="ECO:0000256" key="5">
    <source>
        <dbReference type="ARBA" id="ARBA00022927"/>
    </source>
</evidence>
<dbReference type="AlphaFoldDB" id="A0A6J1S2G2"/>
<protein>
    <recommendedName>
        <fullName evidence="12">Vesicle transport through interaction with t-SNAREs homolog 1A</fullName>
    </recommendedName>
    <alternativeName>
        <fullName evidence="14">Vesicle transport v-SNARE protein Vti1-like 2</fullName>
    </alternativeName>
    <alternativeName>
        <fullName evidence="13">Vti1-rp2</fullName>
    </alternativeName>
</protein>
<dbReference type="GO" id="GO:0031902">
    <property type="term" value="C:late endosome membrane"/>
    <property type="evidence" value="ECO:0007669"/>
    <property type="project" value="TreeGrafter"/>
</dbReference>
<evidence type="ECO:0000256" key="15">
    <source>
        <dbReference type="SAM" id="Coils"/>
    </source>
</evidence>
<dbReference type="GO" id="GO:0005829">
    <property type="term" value="C:cytosol"/>
    <property type="evidence" value="ECO:0007669"/>
    <property type="project" value="GOC"/>
</dbReference>
<evidence type="ECO:0000256" key="4">
    <source>
        <dbReference type="ARBA" id="ARBA00022692"/>
    </source>
</evidence>
<dbReference type="OrthoDB" id="430637at2759"/>
<dbReference type="GO" id="GO:0005789">
    <property type="term" value="C:endoplasmic reticulum membrane"/>
    <property type="evidence" value="ECO:0007669"/>
    <property type="project" value="TreeGrafter"/>
</dbReference>